<dbReference type="Pfam" id="PF01363">
    <property type="entry name" value="FYVE"/>
    <property type="match status" value="1"/>
</dbReference>
<dbReference type="GO" id="GO:0005829">
    <property type="term" value="C:cytosol"/>
    <property type="evidence" value="ECO:0007669"/>
    <property type="project" value="TreeGrafter"/>
</dbReference>
<gene>
    <name evidence="7" type="ORF">ACHHYP_09809</name>
</gene>
<dbReference type="GO" id="GO:0008270">
    <property type="term" value="F:zinc ion binding"/>
    <property type="evidence" value="ECO:0007669"/>
    <property type="project" value="UniProtKB-KW"/>
</dbReference>
<dbReference type="AlphaFoldDB" id="A0A1V9YMF5"/>
<accession>A0A1V9YMF5</accession>
<dbReference type="GO" id="GO:0016020">
    <property type="term" value="C:membrane"/>
    <property type="evidence" value="ECO:0007669"/>
    <property type="project" value="TreeGrafter"/>
</dbReference>
<dbReference type="PROSITE" id="PS50178">
    <property type="entry name" value="ZF_FYVE"/>
    <property type="match status" value="1"/>
</dbReference>
<evidence type="ECO:0000256" key="2">
    <source>
        <dbReference type="ARBA" id="ARBA00022771"/>
    </source>
</evidence>
<sequence>MSSPELSPSSPPLRPWTPTRRSSAASRSPARRPSEPPTPLLRAIGSFHMDDGGEIGENECPVCQRHFSLVRFKHRCKACNRKVCNDCSKSRLRLADMGLVHRDKKGNVKRDRGKKGARVCDPCARSYFATTMEAEPQPDNVIAISPSVAPLSPQQRLYLSEPRFKRASAAPLRLLRTRHYVVFGFFCFVLLLRVAVPGRSLHASDKYPWLFFGSDVARQVLHRMVRLDVFAAALLSLVVLDEVKRLRALRGARCRPPEEAAPLLTVLDRTPSAVLVETTPPVIAMNDPSPVDELDTFRADVLVDGLIDCTNSEAGVNMAAYLDVCAETAKLLVLFGKATAFAASTVAGYLVAIDGSLSANAALTCGDADDTATPWRTRKPPMRRVIEAEVRAGLAAVGGKKNPSVSRGVLRLLWFLDFVEATLRLCFVESDSDELGPSMSKAYETTLGSRHPWLIRKGVMSALGSVPKRSTILAGIAAGKPEADELQRLQRGQELMKRVIDDVRAILTDHELLDLK</sequence>
<dbReference type="Pfam" id="PF08718">
    <property type="entry name" value="GLTP"/>
    <property type="match status" value="1"/>
</dbReference>
<evidence type="ECO:0000256" key="5">
    <source>
        <dbReference type="SAM" id="MobiDB-lite"/>
    </source>
</evidence>
<dbReference type="PANTHER" id="PTHR10219:SF43">
    <property type="entry name" value="GLYCOLIPID TRANSFER PROTEIN DOMAIN-CONTAINING PROTEIN"/>
    <property type="match status" value="1"/>
</dbReference>
<evidence type="ECO:0000256" key="1">
    <source>
        <dbReference type="ARBA" id="ARBA00022723"/>
    </source>
</evidence>
<organism evidence="7 8">
    <name type="scientific">Achlya hypogyna</name>
    <name type="common">Oomycete</name>
    <name type="synonym">Protoachlya hypogyna</name>
    <dbReference type="NCBI Taxonomy" id="1202772"/>
    <lineage>
        <taxon>Eukaryota</taxon>
        <taxon>Sar</taxon>
        <taxon>Stramenopiles</taxon>
        <taxon>Oomycota</taxon>
        <taxon>Saprolegniomycetes</taxon>
        <taxon>Saprolegniales</taxon>
        <taxon>Achlyaceae</taxon>
        <taxon>Achlya</taxon>
    </lineage>
</organism>
<keyword evidence="1" id="KW-0479">Metal-binding</keyword>
<dbReference type="InterPro" id="IPR017455">
    <property type="entry name" value="Znf_FYVE-rel"/>
</dbReference>
<keyword evidence="2 4" id="KW-0863">Zinc-finger</keyword>
<dbReference type="SUPFAM" id="SSF110004">
    <property type="entry name" value="Glycolipid transfer protein, GLTP"/>
    <property type="match status" value="1"/>
</dbReference>
<dbReference type="Gene3D" id="3.30.40.10">
    <property type="entry name" value="Zinc/RING finger domain, C3HC4 (zinc finger)"/>
    <property type="match status" value="1"/>
</dbReference>
<evidence type="ECO:0000256" key="3">
    <source>
        <dbReference type="ARBA" id="ARBA00022833"/>
    </source>
</evidence>
<dbReference type="OrthoDB" id="116883at2759"/>
<keyword evidence="3" id="KW-0862">Zinc</keyword>
<evidence type="ECO:0000313" key="8">
    <source>
        <dbReference type="Proteomes" id="UP000243579"/>
    </source>
</evidence>
<dbReference type="EMBL" id="JNBR01001476">
    <property type="protein sequence ID" value="OQR86892.1"/>
    <property type="molecule type" value="Genomic_DNA"/>
</dbReference>
<dbReference type="InterPro" id="IPR014830">
    <property type="entry name" value="Glycolipid_transfer_prot_dom"/>
</dbReference>
<dbReference type="GO" id="GO:1902388">
    <property type="term" value="F:ceramide 1-phosphate transfer activity"/>
    <property type="evidence" value="ECO:0007669"/>
    <property type="project" value="TreeGrafter"/>
</dbReference>
<reference evidence="7 8" key="1">
    <citation type="journal article" date="2014" name="Genome Biol. Evol.">
        <title>The secreted proteins of Achlya hypogyna and Thraustotheca clavata identify the ancestral oomycete secretome and reveal gene acquisitions by horizontal gene transfer.</title>
        <authorList>
            <person name="Misner I."/>
            <person name="Blouin N."/>
            <person name="Leonard G."/>
            <person name="Richards T.A."/>
            <person name="Lane C.E."/>
        </authorList>
    </citation>
    <scope>NUCLEOTIDE SEQUENCE [LARGE SCALE GENOMIC DNA]</scope>
    <source>
        <strain evidence="7 8">ATCC 48635</strain>
    </source>
</reference>
<feature type="region of interest" description="Disordered" evidence="5">
    <location>
        <begin position="1"/>
        <end position="44"/>
    </location>
</feature>
<dbReference type="InterPro" id="IPR013083">
    <property type="entry name" value="Znf_RING/FYVE/PHD"/>
</dbReference>
<feature type="domain" description="FYVE-type" evidence="6">
    <location>
        <begin position="54"/>
        <end position="128"/>
    </location>
</feature>
<protein>
    <recommendedName>
        <fullName evidence="6">FYVE-type domain-containing protein</fullName>
    </recommendedName>
</protein>
<keyword evidence="8" id="KW-1185">Reference proteome</keyword>
<dbReference type="InterPro" id="IPR000306">
    <property type="entry name" value="Znf_FYVE"/>
</dbReference>
<evidence type="ECO:0000313" key="7">
    <source>
        <dbReference type="EMBL" id="OQR86892.1"/>
    </source>
</evidence>
<dbReference type="InterPro" id="IPR011011">
    <property type="entry name" value="Znf_FYVE_PHD"/>
</dbReference>
<proteinExistence type="predicted"/>
<comment type="caution">
    <text evidence="7">The sequence shown here is derived from an EMBL/GenBank/DDBJ whole genome shotgun (WGS) entry which is preliminary data.</text>
</comment>
<evidence type="ECO:0000256" key="4">
    <source>
        <dbReference type="PROSITE-ProRule" id="PRU00091"/>
    </source>
</evidence>
<name>A0A1V9YMF5_ACHHY</name>
<dbReference type="SMART" id="SM00064">
    <property type="entry name" value="FYVE"/>
    <property type="match status" value="1"/>
</dbReference>
<dbReference type="InterPro" id="IPR036497">
    <property type="entry name" value="GLTP_sf"/>
</dbReference>
<dbReference type="PANTHER" id="PTHR10219">
    <property type="entry name" value="GLYCOLIPID TRANSFER PROTEIN-RELATED"/>
    <property type="match status" value="1"/>
</dbReference>
<feature type="compositionally biased region" description="Low complexity" evidence="5">
    <location>
        <begin position="16"/>
        <end position="28"/>
    </location>
</feature>
<dbReference type="SUPFAM" id="SSF57903">
    <property type="entry name" value="FYVE/PHD zinc finger"/>
    <property type="match status" value="1"/>
</dbReference>
<evidence type="ECO:0000259" key="6">
    <source>
        <dbReference type="PROSITE" id="PS50178"/>
    </source>
</evidence>
<dbReference type="GO" id="GO:1902387">
    <property type="term" value="F:ceramide 1-phosphate binding"/>
    <property type="evidence" value="ECO:0007669"/>
    <property type="project" value="TreeGrafter"/>
</dbReference>
<dbReference type="Gene3D" id="1.10.3520.10">
    <property type="entry name" value="Glycolipid transfer protein"/>
    <property type="match status" value="1"/>
</dbReference>
<dbReference type="Proteomes" id="UP000243579">
    <property type="component" value="Unassembled WGS sequence"/>
</dbReference>